<evidence type="ECO:0000256" key="2">
    <source>
        <dbReference type="ARBA" id="ARBA00023136"/>
    </source>
</evidence>
<gene>
    <name evidence="5" type="ORF">LNAOJCKE_1194</name>
</gene>
<accession>A0ABQ4UDY3</accession>
<organism evidence="5 6">
    <name type="scientific">Methylorubrum aminovorans</name>
    <dbReference type="NCBI Taxonomy" id="269069"/>
    <lineage>
        <taxon>Bacteria</taxon>
        <taxon>Pseudomonadati</taxon>
        <taxon>Pseudomonadota</taxon>
        <taxon>Alphaproteobacteria</taxon>
        <taxon>Hyphomicrobiales</taxon>
        <taxon>Methylobacteriaceae</taxon>
        <taxon>Methylorubrum</taxon>
    </lineage>
</organism>
<dbReference type="Gene3D" id="2.40.170.20">
    <property type="entry name" value="TonB-dependent receptor, beta-barrel domain"/>
    <property type="match status" value="1"/>
</dbReference>
<evidence type="ECO:0000256" key="1">
    <source>
        <dbReference type="ARBA" id="ARBA00004442"/>
    </source>
</evidence>
<reference evidence="5" key="2">
    <citation type="submission" date="2021-08" db="EMBL/GenBank/DDBJ databases">
        <authorList>
            <person name="Tani A."/>
            <person name="Ola A."/>
            <person name="Ogura Y."/>
            <person name="Katsura K."/>
            <person name="Hayashi T."/>
        </authorList>
    </citation>
    <scope>NUCLEOTIDE SEQUENCE</scope>
    <source>
        <strain evidence="5">NBRC 15686</strain>
    </source>
</reference>
<evidence type="ECO:0000256" key="4">
    <source>
        <dbReference type="SAM" id="MobiDB-lite"/>
    </source>
</evidence>
<keyword evidence="2" id="KW-0472">Membrane</keyword>
<evidence type="ECO:0000256" key="3">
    <source>
        <dbReference type="ARBA" id="ARBA00023237"/>
    </source>
</evidence>
<proteinExistence type="predicted"/>
<feature type="compositionally biased region" description="Basic residues" evidence="4">
    <location>
        <begin position="8"/>
        <end position="22"/>
    </location>
</feature>
<evidence type="ECO:0000313" key="5">
    <source>
        <dbReference type="EMBL" id="GJE63995.1"/>
    </source>
</evidence>
<keyword evidence="6" id="KW-1185">Reference proteome</keyword>
<dbReference type="RefSeq" id="WP_284210067.1">
    <property type="nucleotide sequence ID" value="NZ_BSUX01000001.1"/>
</dbReference>
<reference evidence="5" key="1">
    <citation type="journal article" date="2021" name="Front. Microbiol.">
        <title>Comprehensive Comparative Genomics and Phenotyping of Methylobacterium Species.</title>
        <authorList>
            <person name="Alessa O."/>
            <person name="Ogura Y."/>
            <person name="Fujitani Y."/>
            <person name="Takami H."/>
            <person name="Hayashi T."/>
            <person name="Sahin N."/>
            <person name="Tani A."/>
        </authorList>
    </citation>
    <scope>NUCLEOTIDE SEQUENCE</scope>
    <source>
        <strain evidence="5">NBRC 15686</strain>
    </source>
</reference>
<feature type="region of interest" description="Disordered" evidence="4">
    <location>
        <begin position="1"/>
        <end position="46"/>
    </location>
</feature>
<dbReference type="InterPro" id="IPR036942">
    <property type="entry name" value="Beta-barrel_TonB_sf"/>
</dbReference>
<sequence>MASQRDGARRRAHGNRRTRPFHPRPAALGSGTSRGGGLRYAGTGPANEVRGCVRNATVTRFDAVAAYHVAKVDPRLAGMRRQVNVNNEFDRRYFACQAVAALVASPARSPQV</sequence>
<comment type="subcellular location">
    <subcellularLocation>
        <location evidence="1">Cell outer membrane</location>
    </subcellularLocation>
</comment>
<protein>
    <submittedName>
        <fullName evidence="5">Uncharacterized protein</fullName>
    </submittedName>
</protein>
<dbReference type="Proteomes" id="UP001055039">
    <property type="component" value="Unassembled WGS sequence"/>
</dbReference>
<evidence type="ECO:0000313" key="6">
    <source>
        <dbReference type="Proteomes" id="UP001055039"/>
    </source>
</evidence>
<dbReference type="EMBL" id="BPRC01000002">
    <property type="protein sequence ID" value="GJE63995.1"/>
    <property type="molecule type" value="Genomic_DNA"/>
</dbReference>
<name>A0ABQ4UDY3_9HYPH</name>
<comment type="caution">
    <text evidence="5">The sequence shown here is derived from an EMBL/GenBank/DDBJ whole genome shotgun (WGS) entry which is preliminary data.</text>
</comment>
<keyword evidence="3" id="KW-0998">Cell outer membrane</keyword>